<dbReference type="EMBL" id="JMPR01000037">
    <property type="protein sequence ID" value="KFD18657.1"/>
    <property type="molecule type" value="Genomic_DNA"/>
</dbReference>
<comment type="caution">
    <text evidence="1">The sequence shown here is derived from an EMBL/GenBank/DDBJ whole genome shotgun (WGS) entry which is preliminary data.</text>
</comment>
<keyword evidence="2" id="KW-1185">Reference proteome</keyword>
<accession>A0A085JDW1</accession>
<reference evidence="1 2" key="1">
    <citation type="submission" date="2014-05" db="EMBL/GenBank/DDBJ databases">
        <title>ATOL: Assembling a taxonomically balanced genome-scale reconstruction of the evolutionary history of the Enterobacteriaceae.</title>
        <authorList>
            <person name="Plunkett G.III."/>
            <person name="Neeno-Eckwall E.C."/>
            <person name="Glasner J.D."/>
            <person name="Perna N.T."/>
        </authorList>
    </citation>
    <scope>NUCLEOTIDE SEQUENCE [LARGE SCALE GENOMIC DNA]</scope>
    <source>
        <strain evidence="1 2">ATCC 33301</strain>
    </source>
</reference>
<dbReference type="AlphaFoldDB" id="A0A085JDW1"/>
<gene>
    <name evidence="1" type="ORF">GTPT_2418</name>
</gene>
<proteinExistence type="predicted"/>
<evidence type="ECO:0000313" key="1">
    <source>
        <dbReference type="EMBL" id="KFD18657.1"/>
    </source>
</evidence>
<evidence type="ECO:0000313" key="2">
    <source>
        <dbReference type="Proteomes" id="UP000028602"/>
    </source>
</evidence>
<sequence length="63" mass="6987">MLIFITFRNKKYRTAHLSGAGGCLPRQTVNQNSATAHTINTQAPRRWLAAGTKTDRFAVQIAD</sequence>
<protein>
    <submittedName>
        <fullName evidence="1">Uncharacterized protein</fullName>
    </submittedName>
</protein>
<name>A0A085JDW1_9GAMM</name>
<organism evidence="1 2">
    <name type="scientific">Tatumella ptyseos ATCC 33301</name>
    <dbReference type="NCBI Taxonomy" id="1005995"/>
    <lineage>
        <taxon>Bacteria</taxon>
        <taxon>Pseudomonadati</taxon>
        <taxon>Pseudomonadota</taxon>
        <taxon>Gammaproteobacteria</taxon>
        <taxon>Enterobacterales</taxon>
        <taxon>Erwiniaceae</taxon>
        <taxon>Tatumella</taxon>
    </lineage>
</organism>
<dbReference type="Proteomes" id="UP000028602">
    <property type="component" value="Unassembled WGS sequence"/>
</dbReference>